<reference evidence="1" key="1">
    <citation type="submission" date="2021-06" db="EMBL/GenBank/DDBJ databases">
        <authorList>
            <person name="Kallberg Y."/>
            <person name="Tangrot J."/>
            <person name="Rosling A."/>
        </authorList>
    </citation>
    <scope>NUCLEOTIDE SEQUENCE</scope>
    <source>
        <strain evidence="1">28 12/20/2015</strain>
    </source>
</reference>
<protein>
    <submittedName>
        <fullName evidence="1">16724_t:CDS:1</fullName>
    </submittedName>
</protein>
<evidence type="ECO:0000313" key="1">
    <source>
        <dbReference type="EMBL" id="CAG8737399.1"/>
    </source>
</evidence>
<gene>
    <name evidence="1" type="ORF">SPELUC_LOCUS13543</name>
</gene>
<feature type="non-terminal residue" evidence="1">
    <location>
        <position position="1"/>
    </location>
</feature>
<sequence>HERLTKAYEVGQVAVSQEIKKKKETPTAPNTEPKTKLSSSTMLTSYSSEV</sequence>
<organism evidence="1 2">
    <name type="scientific">Cetraspora pellucida</name>
    <dbReference type="NCBI Taxonomy" id="1433469"/>
    <lineage>
        <taxon>Eukaryota</taxon>
        <taxon>Fungi</taxon>
        <taxon>Fungi incertae sedis</taxon>
        <taxon>Mucoromycota</taxon>
        <taxon>Glomeromycotina</taxon>
        <taxon>Glomeromycetes</taxon>
        <taxon>Diversisporales</taxon>
        <taxon>Gigasporaceae</taxon>
        <taxon>Cetraspora</taxon>
    </lineage>
</organism>
<comment type="caution">
    <text evidence="1">The sequence shown here is derived from an EMBL/GenBank/DDBJ whole genome shotgun (WGS) entry which is preliminary data.</text>
</comment>
<dbReference type="Proteomes" id="UP000789366">
    <property type="component" value="Unassembled WGS sequence"/>
</dbReference>
<proteinExistence type="predicted"/>
<evidence type="ECO:0000313" key="2">
    <source>
        <dbReference type="Proteomes" id="UP000789366"/>
    </source>
</evidence>
<accession>A0ACA9Q5J0</accession>
<dbReference type="EMBL" id="CAJVPW010036290">
    <property type="protein sequence ID" value="CAG8737399.1"/>
    <property type="molecule type" value="Genomic_DNA"/>
</dbReference>
<keyword evidence="2" id="KW-1185">Reference proteome</keyword>
<name>A0ACA9Q5J0_9GLOM</name>